<protein>
    <recommendedName>
        <fullName evidence="7">Aminotransferase</fullName>
        <ecNumber evidence="7">2.6.1.-</ecNumber>
    </recommendedName>
</protein>
<dbReference type="PANTHER" id="PTHR46383">
    <property type="entry name" value="ASPARTATE AMINOTRANSFERASE"/>
    <property type="match status" value="1"/>
</dbReference>
<gene>
    <name evidence="9" type="ORF">SAMN04487948_12634</name>
</gene>
<comment type="cofactor">
    <cofactor evidence="1 7">
        <name>pyridoxal 5'-phosphate</name>
        <dbReference type="ChEBI" id="CHEBI:597326"/>
    </cofactor>
</comment>
<evidence type="ECO:0000256" key="3">
    <source>
        <dbReference type="ARBA" id="ARBA00011738"/>
    </source>
</evidence>
<organism evidence="9 10">
    <name type="scientific">Halogranum amylolyticum</name>
    <dbReference type="NCBI Taxonomy" id="660520"/>
    <lineage>
        <taxon>Archaea</taxon>
        <taxon>Methanobacteriati</taxon>
        <taxon>Methanobacteriota</taxon>
        <taxon>Stenosarchaea group</taxon>
        <taxon>Halobacteria</taxon>
        <taxon>Halobacteriales</taxon>
        <taxon>Haloferacaceae</taxon>
    </lineage>
</organism>
<dbReference type="AlphaFoldDB" id="A0A1H8WB50"/>
<dbReference type="Proteomes" id="UP000199126">
    <property type="component" value="Unassembled WGS sequence"/>
</dbReference>
<dbReference type="EC" id="2.6.1.-" evidence="7"/>
<dbReference type="SUPFAM" id="SSF53383">
    <property type="entry name" value="PLP-dependent transferases"/>
    <property type="match status" value="1"/>
</dbReference>
<keyword evidence="4 7" id="KW-0032">Aminotransferase</keyword>
<evidence type="ECO:0000256" key="5">
    <source>
        <dbReference type="ARBA" id="ARBA00022679"/>
    </source>
</evidence>
<dbReference type="InterPro" id="IPR004838">
    <property type="entry name" value="NHTrfase_class1_PyrdxlP-BS"/>
</dbReference>
<comment type="similarity">
    <text evidence="2 7">Belongs to the class-I pyridoxal-phosphate-dependent aminotransferase family.</text>
</comment>
<dbReference type="InterPro" id="IPR015424">
    <property type="entry name" value="PyrdxlP-dep_Trfase"/>
</dbReference>
<evidence type="ECO:0000256" key="1">
    <source>
        <dbReference type="ARBA" id="ARBA00001933"/>
    </source>
</evidence>
<dbReference type="Gene3D" id="3.90.1150.10">
    <property type="entry name" value="Aspartate Aminotransferase, domain 1"/>
    <property type="match status" value="1"/>
</dbReference>
<dbReference type="InterPro" id="IPR004839">
    <property type="entry name" value="Aminotransferase_I/II_large"/>
</dbReference>
<evidence type="ECO:0000256" key="2">
    <source>
        <dbReference type="ARBA" id="ARBA00007441"/>
    </source>
</evidence>
<evidence type="ECO:0000313" key="9">
    <source>
        <dbReference type="EMBL" id="SEP24860.1"/>
    </source>
</evidence>
<dbReference type="Pfam" id="PF00155">
    <property type="entry name" value="Aminotran_1_2"/>
    <property type="match status" value="1"/>
</dbReference>
<dbReference type="RefSeq" id="WP_244531685.1">
    <property type="nucleotide sequence ID" value="NZ_FODV01000026.1"/>
</dbReference>
<keyword evidence="6" id="KW-0663">Pyridoxal phosphate</keyword>
<evidence type="ECO:0000313" key="10">
    <source>
        <dbReference type="Proteomes" id="UP000199126"/>
    </source>
</evidence>
<dbReference type="Gene3D" id="3.40.640.10">
    <property type="entry name" value="Type I PLP-dependent aspartate aminotransferase-like (Major domain)"/>
    <property type="match status" value="1"/>
</dbReference>
<comment type="subunit">
    <text evidence="3">Homodimer.</text>
</comment>
<dbReference type="CDD" id="cd00609">
    <property type="entry name" value="AAT_like"/>
    <property type="match status" value="1"/>
</dbReference>
<dbReference type="GO" id="GO:0006520">
    <property type="term" value="P:amino acid metabolic process"/>
    <property type="evidence" value="ECO:0007669"/>
    <property type="project" value="InterPro"/>
</dbReference>
<sequence length="406" mass="44121">MLDADTRVREGVTVLNTPAQIAERVEQFEESKIRVMFDLAEEHEGDLVRLEVGEPDFDTPQHIVSGAMDAAHDGATHYTSNAGLPEVREAIANKMADENYVHVDPESELVVTNGAMEALLLAMLAVVNPGDDVLIPTPGWPNYSAQATLAGAKPVEVPMSPEDDFDLDADRVIDAMSSDTAAVLLNTPCNPTGRDFDREEIQRVTDAVADYNAYLIADEVYEGLVYDGSSEGIASYVDHPERVLTVNGCSKKYAMTGWRLGWLAGDETVIDTTTTIHQSTTSCASSVSQHAALTALTGDQSSIEEMYDVFERRRDFVVDRIAEIPGVSCPRPNGAIYVFLDVSEFEGSSMEIAKKLLNNYGVVTAPGSGFGDVGEGYLRLSFANSLDELEKGLNRIEEMAHDELGD</sequence>
<dbReference type="PANTHER" id="PTHR46383:SF3">
    <property type="entry name" value="ASPARTATE AMINOTRANSFERASE-RELATED"/>
    <property type="match status" value="1"/>
</dbReference>
<evidence type="ECO:0000256" key="4">
    <source>
        <dbReference type="ARBA" id="ARBA00022576"/>
    </source>
</evidence>
<evidence type="ECO:0000256" key="7">
    <source>
        <dbReference type="RuleBase" id="RU000481"/>
    </source>
</evidence>
<feature type="domain" description="Aminotransferase class I/classII large" evidence="8">
    <location>
        <begin position="46"/>
        <end position="396"/>
    </location>
</feature>
<reference evidence="10" key="1">
    <citation type="submission" date="2016-10" db="EMBL/GenBank/DDBJ databases">
        <authorList>
            <person name="Varghese N."/>
            <person name="Submissions S."/>
        </authorList>
    </citation>
    <scope>NUCLEOTIDE SEQUENCE [LARGE SCALE GENOMIC DNA]</scope>
    <source>
        <strain evidence="10">CGMCC 1.10121</strain>
    </source>
</reference>
<dbReference type="GO" id="GO:0008483">
    <property type="term" value="F:transaminase activity"/>
    <property type="evidence" value="ECO:0007669"/>
    <property type="project" value="UniProtKB-KW"/>
</dbReference>
<evidence type="ECO:0000256" key="6">
    <source>
        <dbReference type="ARBA" id="ARBA00022898"/>
    </source>
</evidence>
<dbReference type="GO" id="GO:0030170">
    <property type="term" value="F:pyridoxal phosphate binding"/>
    <property type="evidence" value="ECO:0007669"/>
    <property type="project" value="InterPro"/>
</dbReference>
<dbReference type="InterPro" id="IPR015422">
    <property type="entry name" value="PyrdxlP-dep_Trfase_small"/>
</dbReference>
<dbReference type="FunFam" id="3.40.640.10:FF:000033">
    <property type="entry name" value="Aspartate aminotransferase"/>
    <property type="match status" value="1"/>
</dbReference>
<proteinExistence type="inferred from homology"/>
<dbReference type="InterPro" id="IPR050596">
    <property type="entry name" value="AspAT/PAT-like"/>
</dbReference>
<evidence type="ECO:0000259" key="8">
    <source>
        <dbReference type="Pfam" id="PF00155"/>
    </source>
</evidence>
<name>A0A1H8WB50_9EURY</name>
<keyword evidence="5 7" id="KW-0808">Transferase</keyword>
<dbReference type="EMBL" id="FODV01000026">
    <property type="protein sequence ID" value="SEP24860.1"/>
    <property type="molecule type" value="Genomic_DNA"/>
</dbReference>
<dbReference type="PROSITE" id="PS00105">
    <property type="entry name" value="AA_TRANSFER_CLASS_1"/>
    <property type="match status" value="1"/>
</dbReference>
<dbReference type="InterPro" id="IPR015421">
    <property type="entry name" value="PyrdxlP-dep_Trfase_major"/>
</dbReference>
<accession>A0A1H8WB50</accession>
<keyword evidence="10" id="KW-1185">Reference proteome</keyword>